<comment type="caution">
    <text evidence="15">The sequence shown here is derived from an EMBL/GenBank/DDBJ whole genome shotgun (WGS) entry which is preliminary data.</text>
</comment>
<dbReference type="CDD" id="cd03805">
    <property type="entry name" value="GT4_ALG2-like"/>
    <property type="match status" value="1"/>
</dbReference>
<dbReference type="Pfam" id="PF13439">
    <property type="entry name" value="Glyco_transf_4"/>
    <property type="match status" value="1"/>
</dbReference>
<keyword evidence="8" id="KW-1133">Transmembrane helix</keyword>
<dbReference type="GO" id="GO:0102704">
    <property type="term" value="F:GDP-Man:Man(2)GlcNAc(2)-PP-Dol alpha-1,6-mannosyltransferase activity"/>
    <property type="evidence" value="ECO:0007669"/>
    <property type="project" value="UniProtKB-UniRule"/>
</dbReference>
<organism evidence="15 16">
    <name type="scientific">Colletotrichum abscissum</name>
    <dbReference type="NCBI Taxonomy" id="1671311"/>
    <lineage>
        <taxon>Eukaryota</taxon>
        <taxon>Fungi</taxon>
        <taxon>Dikarya</taxon>
        <taxon>Ascomycota</taxon>
        <taxon>Pezizomycotina</taxon>
        <taxon>Sordariomycetes</taxon>
        <taxon>Hypocreomycetidae</taxon>
        <taxon>Glomerellales</taxon>
        <taxon>Glomerellaceae</taxon>
        <taxon>Colletotrichum</taxon>
        <taxon>Colletotrichum acutatum species complex</taxon>
    </lineage>
</organism>
<comment type="pathway">
    <text evidence="3 12">Protein modification; protein glycosylation.</text>
</comment>
<dbReference type="Pfam" id="PF00534">
    <property type="entry name" value="Glycos_transf_1"/>
    <property type="match status" value="1"/>
</dbReference>
<accession>A0A9Q0AY24</accession>
<reference evidence="15" key="1">
    <citation type="submission" date="2019-01" db="EMBL/GenBank/DDBJ databases">
        <title>Colletotrichum abscissum LGMF1257.</title>
        <authorList>
            <person name="Baroncelli R."/>
        </authorList>
    </citation>
    <scope>NUCLEOTIDE SEQUENCE</scope>
    <source>
        <strain evidence="15">Ca142</strain>
    </source>
</reference>
<evidence type="ECO:0000256" key="10">
    <source>
        <dbReference type="ARBA" id="ARBA00045103"/>
    </source>
</evidence>
<dbReference type="AlphaFoldDB" id="A0A9Q0AY24"/>
<dbReference type="InterPro" id="IPR028098">
    <property type="entry name" value="Glyco_trans_4-like_N"/>
</dbReference>
<keyword evidence="16" id="KW-1185">Reference proteome</keyword>
<evidence type="ECO:0000313" key="15">
    <source>
        <dbReference type="EMBL" id="KAI3534318.1"/>
    </source>
</evidence>
<keyword evidence="7 12" id="KW-0256">Endoplasmic reticulum</keyword>
<proteinExistence type="inferred from homology"/>
<comment type="subcellular location">
    <subcellularLocation>
        <location evidence="2 12">Endoplasmic reticulum membrane</location>
    </subcellularLocation>
</comment>
<dbReference type="InterPro" id="IPR001296">
    <property type="entry name" value="Glyco_trans_1"/>
</dbReference>
<evidence type="ECO:0000256" key="8">
    <source>
        <dbReference type="ARBA" id="ARBA00022989"/>
    </source>
</evidence>
<evidence type="ECO:0000259" key="13">
    <source>
        <dbReference type="Pfam" id="PF00534"/>
    </source>
</evidence>
<dbReference type="SUPFAM" id="SSF53756">
    <property type="entry name" value="UDP-Glycosyltransferase/glycogen phosphorylase"/>
    <property type="match status" value="1"/>
</dbReference>
<dbReference type="EMBL" id="SDAQ01000146">
    <property type="protein sequence ID" value="KAI3534318.1"/>
    <property type="molecule type" value="Genomic_DNA"/>
</dbReference>
<evidence type="ECO:0000256" key="7">
    <source>
        <dbReference type="ARBA" id="ARBA00022824"/>
    </source>
</evidence>
<keyword evidence="4 12" id="KW-0328">Glycosyltransferase</keyword>
<feature type="domain" description="Glycosyltransferase subfamily 4-like N-terminal" evidence="14">
    <location>
        <begin position="20"/>
        <end position="205"/>
    </location>
</feature>
<protein>
    <recommendedName>
        <fullName evidence="12">Alpha-1,3/1,6-mannosyltransferase ALG2</fullName>
        <ecNumber evidence="12">2.4.1.132</ecNumber>
        <ecNumber evidence="12">2.4.1.257</ecNumber>
    </recommendedName>
    <alternativeName>
        <fullName evidence="12">GDP-Man:Man(1)GlcNAc(2)-PP-Dol alpha-1,3-mannosyltransferase</fullName>
    </alternativeName>
</protein>
<comment type="similarity">
    <text evidence="12">Belongs to the glycosyltransferase group 1 family.</text>
</comment>
<evidence type="ECO:0000256" key="9">
    <source>
        <dbReference type="ARBA" id="ARBA00023136"/>
    </source>
</evidence>
<comment type="catalytic activity">
    <reaction evidence="11 12">
        <text>an alpha-D-Man-(1-&gt;3)-beta-D-Man-(1-&gt;4)-beta-D-GlcNAc-(1-&gt;4)-alpha-D-GlcNAc-diphospho-di-trans,poly-cis-dolichol + GDP-alpha-D-mannose = an alpha-D-Man-(1-&gt;3)-[alpha-D-Man-(1-&gt;6)]-beta-D-Man-(1-&gt;4)-beta-D-GlcNAc-(1-&gt;4)-alpha-D-GlcNAc-diphospho-di-trans,poly-cis-dolichol + GDP + H(+)</text>
        <dbReference type="Rhea" id="RHEA:29519"/>
        <dbReference type="Rhea" id="RHEA-COMP:19513"/>
        <dbReference type="Rhea" id="RHEA-COMP:19515"/>
        <dbReference type="ChEBI" id="CHEBI:15378"/>
        <dbReference type="ChEBI" id="CHEBI:57527"/>
        <dbReference type="ChEBI" id="CHEBI:58189"/>
        <dbReference type="ChEBI" id="CHEBI:132510"/>
        <dbReference type="ChEBI" id="CHEBI:132511"/>
        <dbReference type="EC" id="2.4.1.257"/>
    </reaction>
    <physiologicalReaction direction="left-to-right" evidence="11 12">
        <dbReference type="Rhea" id="RHEA:29520"/>
    </physiologicalReaction>
</comment>
<dbReference type="Gene3D" id="3.40.50.2000">
    <property type="entry name" value="Glycogen Phosphorylase B"/>
    <property type="match status" value="2"/>
</dbReference>
<evidence type="ECO:0000256" key="5">
    <source>
        <dbReference type="ARBA" id="ARBA00022679"/>
    </source>
</evidence>
<evidence type="ECO:0000256" key="3">
    <source>
        <dbReference type="ARBA" id="ARBA00004922"/>
    </source>
</evidence>
<dbReference type="InterPro" id="IPR027054">
    <property type="entry name" value="ALG2"/>
</dbReference>
<keyword evidence="9" id="KW-0472">Membrane</keyword>
<dbReference type="Proteomes" id="UP001056436">
    <property type="component" value="Unassembled WGS sequence"/>
</dbReference>
<evidence type="ECO:0000256" key="1">
    <source>
        <dbReference type="ARBA" id="ARBA00003142"/>
    </source>
</evidence>
<dbReference type="EC" id="2.4.1.132" evidence="12"/>
<dbReference type="InterPro" id="IPR014729">
    <property type="entry name" value="Rossmann-like_a/b/a_fold"/>
</dbReference>
<dbReference type="SUPFAM" id="SSF52374">
    <property type="entry name" value="Nucleotidylyl transferase"/>
    <property type="match status" value="1"/>
</dbReference>
<evidence type="ECO:0000256" key="4">
    <source>
        <dbReference type="ARBA" id="ARBA00022676"/>
    </source>
</evidence>
<dbReference type="Gene3D" id="3.40.50.620">
    <property type="entry name" value="HUPs"/>
    <property type="match status" value="1"/>
</dbReference>
<feature type="domain" description="Glycosyl transferase family 1" evidence="13">
    <location>
        <begin position="212"/>
        <end position="402"/>
    </location>
</feature>
<evidence type="ECO:0000256" key="6">
    <source>
        <dbReference type="ARBA" id="ARBA00022692"/>
    </source>
</evidence>
<comment type="function">
    <text evidence="1 12">Mannosylates Man(2)GlcNAc(2)-dolichol diphosphate and Man(1)GlcNAc(2)-dolichol diphosphate to form Man(3)GlcNAc(2)-dolichol diphosphate.</text>
</comment>
<keyword evidence="5 12" id="KW-0808">Transferase</keyword>
<sequence>MAEKDDDQRTVVFFHPDLGIGGAERLVVDAAVGLQNRGHKVVIFTSHCDKSHCFEEARDGTLDVRVRGNWIVPPSILGRLTILCAILRQLHLLVQIYATRELQSLNPDTFFVDQLSAGLPLLQYLAPKAPILFYCHFPDMYLALGREKWWKRLYRVPFDWVEEWSMGFADEIAVNSGFTKGMATGAWPKLAKRKNFKVVYPCVDIAPKKESEKNEEEAIWTDRNIILSINRFERKKDIALAVKAFAALPADKRKGVRLVLAGGYDPRSIENCQYHKELEKLAASLGLETFTAKNIITALSAPEHIPVLFLLSIPSSLKDSLLRSAKLLVYTPSNEHFGIVPLEAMLAGVPVLAANTGGPKETVMDGVTGWLRAPDEVLEWTVVMDKVLNSLGRGDLEKMGKAGVQRVRTGFGQEKMAERIERLQDEMLAEPKMPPLLNAVLNFLGIVVFFGLGLVTSQMSPDTTDPDPAMNSRRALVDFFARSLTAFQSSKDAFRVVCTLPPRGETAAEASGEFSTSTPAPSSLVVLDSSFNPPTLAHLRMAASAVRDLRKGRRRAVRVLLLLAVNNADKKPKPAAFGVRLGMMYAFAGDLRDEVREEEEDVEVDLGLTTMPYFHDKSQAISDTRFYARGDGGGEPEQVYLAGYDTLIRIFNPKYYQASSSSSSPGGTAVEEAEAPIRRALDPFLGRSRLRITMRTDDEWGGEGEQVAYLKSLRDGGLEDVGGRRAWAERVEMVRGRDEGEEVVSSTKVREAASARDEEMLGRLVSARVKGWVLGEGLYRE</sequence>
<evidence type="ECO:0000313" key="16">
    <source>
        <dbReference type="Proteomes" id="UP001056436"/>
    </source>
</evidence>
<evidence type="ECO:0000259" key="14">
    <source>
        <dbReference type="Pfam" id="PF13439"/>
    </source>
</evidence>
<dbReference type="OrthoDB" id="448893at2759"/>
<evidence type="ECO:0000256" key="2">
    <source>
        <dbReference type="ARBA" id="ARBA00004586"/>
    </source>
</evidence>
<keyword evidence="6" id="KW-0812">Transmembrane</keyword>
<dbReference type="EC" id="2.4.1.257" evidence="12"/>
<evidence type="ECO:0000256" key="12">
    <source>
        <dbReference type="RuleBase" id="RU367136"/>
    </source>
</evidence>
<gene>
    <name evidence="15" type="ORF">CABS02_13274</name>
</gene>
<dbReference type="GO" id="GO:0004378">
    <property type="term" value="F:GDP-Man:Man(1)GlcNAc(2)-PP-Dol alpha-1,3-mannosyltransferase activity"/>
    <property type="evidence" value="ECO:0007669"/>
    <property type="project" value="UniProtKB-UniRule"/>
</dbReference>
<dbReference type="PANTHER" id="PTHR45918:SF1">
    <property type="entry name" value="ALPHA-1,3_1,6-MANNOSYLTRANSFERASE ALG2"/>
    <property type="match status" value="1"/>
</dbReference>
<dbReference type="PANTHER" id="PTHR45918">
    <property type="entry name" value="ALPHA-1,3/1,6-MANNOSYLTRANSFERASE ALG2"/>
    <property type="match status" value="1"/>
</dbReference>
<name>A0A9Q0AY24_9PEZI</name>
<evidence type="ECO:0000256" key="11">
    <source>
        <dbReference type="ARBA" id="ARBA00045104"/>
    </source>
</evidence>
<comment type="catalytic activity">
    <reaction evidence="10 12">
        <text>a beta-D-Man-(1-&gt;4)-beta-D-GlcNAc-(1-&gt;4)-alpha-D-GlcNAc-diphospho-di-trans,poly-cis-dolichol + GDP-alpha-D-mannose = an alpha-D-Man-(1-&gt;3)-beta-D-Man-(1-&gt;4)-beta-D-GlcNAc-(1-&gt;4)-alpha-D-GlcNAc-diphospho-di-trans,poly-cis-dolichol + GDP + H(+)</text>
        <dbReference type="Rhea" id="RHEA:29515"/>
        <dbReference type="Rhea" id="RHEA-COMP:19511"/>
        <dbReference type="Rhea" id="RHEA-COMP:19513"/>
        <dbReference type="ChEBI" id="CHEBI:15378"/>
        <dbReference type="ChEBI" id="CHEBI:57527"/>
        <dbReference type="ChEBI" id="CHEBI:58189"/>
        <dbReference type="ChEBI" id="CHEBI:58472"/>
        <dbReference type="ChEBI" id="CHEBI:132510"/>
        <dbReference type="EC" id="2.4.1.132"/>
    </reaction>
    <physiologicalReaction direction="left-to-right" evidence="10 12">
        <dbReference type="Rhea" id="RHEA:29516"/>
    </physiologicalReaction>
</comment>
<dbReference type="GO" id="GO:0005789">
    <property type="term" value="C:endoplasmic reticulum membrane"/>
    <property type="evidence" value="ECO:0007669"/>
    <property type="project" value="UniProtKB-SubCell"/>
</dbReference>